<dbReference type="AlphaFoldDB" id="A0A133VNP1"/>
<comment type="caution">
    <text evidence="1">The sequence shown here is derived from an EMBL/GenBank/DDBJ whole genome shotgun (WGS) entry which is preliminary data.</text>
</comment>
<dbReference type="EMBL" id="LHYK01000014">
    <property type="protein sequence ID" value="KXB08058.1"/>
    <property type="molecule type" value="Genomic_DNA"/>
</dbReference>
<evidence type="ECO:0000313" key="1">
    <source>
        <dbReference type="EMBL" id="KXB08058.1"/>
    </source>
</evidence>
<gene>
    <name evidence="1" type="ORF">AKJ58_01020</name>
</gene>
<sequence length="332" mass="37210">MPQLLGLLVAYFQSQRKTEIGREAQTLADGISRASFSILSGGQKNYDLPVAVGGAPYRLTVDEDRNAVVVQITGGSQEGAEYGSVIDAYLQVLSIPDPGEVLYIAENGGRIVLSRSPLQIQEEEISSYPSLSPPDFYYFARENQREASALGASYFWALNHYLEEENLDVREYVWQNPDSNTLLTRVTSEAGFIVVVSVSGEENEANVGVVNRSWVVHRVENVKKDFDNGNSNPSIAEAYMNGWFYSRTQVVEYLQSRSWRRTDDNRAVEIPGSPEVYNAAATTNVGTYPTYLIEFTNQGENYLIHFQAMPWYYSENQAGFVFQSKPELEPIT</sequence>
<name>A0A133VNP1_9EURY</name>
<organism evidence="1 2">
    <name type="scientific">candidate division MSBL1 archaeon SCGC-AAA385D11</name>
    <dbReference type="NCBI Taxonomy" id="1698286"/>
    <lineage>
        <taxon>Archaea</taxon>
        <taxon>Methanobacteriati</taxon>
        <taxon>Methanobacteriota</taxon>
        <taxon>candidate division MSBL1</taxon>
    </lineage>
</organism>
<keyword evidence="2" id="KW-1185">Reference proteome</keyword>
<accession>A0A133VNP1</accession>
<dbReference type="Proteomes" id="UP000070256">
    <property type="component" value="Unassembled WGS sequence"/>
</dbReference>
<evidence type="ECO:0000313" key="2">
    <source>
        <dbReference type="Proteomes" id="UP000070256"/>
    </source>
</evidence>
<protein>
    <submittedName>
        <fullName evidence="1">Uncharacterized protein</fullName>
    </submittedName>
</protein>
<proteinExistence type="predicted"/>
<reference evidence="1 2" key="1">
    <citation type="journal article" date="2016" name="Sci. Rep.">
        <title>Metabolic traits of an uncultured archaeal lineage -MSBL1- from brine pools of the Red Sea.</title>
        <authorList>
            <person name="Mwirichia R."/>
            <person name="Alam I."/>
            <person name="Rashid M."/>
            <person name="Vinu M."/>
            <person name="Ba-Alawi W."/>
            <person name="Anthony Kamau A."/>
            <person name="Kamanda Ngugi D."/>
            <person name="Goker M."/>
            <person name="Klenk H.P."/>
            <person name="Bajic V."/>
            <person name="Stingl U."/>
        </authorList>
    </citation>
    <scope>NUCLEOTIDE SEQUENCE [LARGE SCALE GENOMIC DNA]</scope>
    <source>
        <strain evidence="1">SCGC-AAA385D11</strain>
    </source>
</reference>